<evidence type="ECO:0000256" key="3">
    <source>
        <dbReference type="ARBA" id="ARBA00023125"/>
    </source>
</evidence>
<evidence type="ECO:0000256" key="1">
    <source>
        <dbReference type="ARBA" id="ARBA00022491"/>
    </source>
</evidence>
<dbReference type="GO" id="GO:0003700">
    <property type="term" value="F:DNA-binding transcription factor activity"/>
    <property type="evidence" value="ECO:0007669"/>
    <property type="project" value="TreeGrafter"/>
</dbReference>
<dbReference type="SUPFAM" id="SSF46689">
    <property type="entry name" value="Homeodomain-like"/>
    <property type="match status" value="1"/>
</dbReference>
<proteinExistence type="predicted"/>
<keyword evidence="3 5" id="KW-0238">DNA-binding</keyword>
<reference evidence="7 8" key="1">
    <citation type="submission" date="2018-07" db="EMBL/GenBank/DDBJ databases">
        <title>Genomic Encyclopedia of Type Strains, Phase IV (KMG-IV): sequencing the most valuable type-strain genomes for metagenomic binning, comparative biology and taxonomic classification.</title>
        <authorList>
            <person name="Goeker M."/>
        </authorList>
    </citation>
    <scope>NUCLEOTIDE SEQUENCE [LARGE SCALE GENOMIC DNA]</scope>
    <source>
        <strain evidence="7 8">DSM 44290</strain>
    </source>
</reference>
<dbReference type="AlphaFoldDB" id="A0A370I9S0"/>
<dbReference type="InterPro" id="IPR001647">
    <property type="entry name" value="HTH_TetR"/>
</dbReference>
<evidence type="ECO:0000259" key="6">
    <source>
        <dbReference type="PROSITE" id="PS50977"/>
    </source>
</evidence>
<accession>A0A370I9S0</accession>
<evidence type="ECO:0000313" key="8">
    <source>
        <dbReference type="Proteomes" id="UP000254869"/>
    </source>
</evidence>
<evidence type="ECO:0000256" key="2">
    <source>
        <dbReference type="ARBA" id="ARBA00023015"/>
    </source>
</evidence>
<dbReference type="InterPro" id="IPR050109">
    <property type="entry name" value="HTH-type_TetR-like_transc_reg"/>
</dbReference>
<dbReference type="PANTHER" id="PTHR30055">
    <property type="entry name" value="HTH-TYPE TRANSCRIPTIONAL REGULATOR RUTR"/>
    <property type="match status" value="1"/>
</dbReference>
<dbReference type="Proteomes" id="UP000254869">
    <property type="component" value="Unassembled WGS sequence"/>
</dbReference>
<dbReference type="GO" id="GO:0045892">
    <property type="term" value="P:negative regulation of DNA-templated transcription"/>
    <property type="evidence" value="ECO:0007669"/>
    <property type="project" value="InterPro"/>
</dbReference>
<feature type="DNA-binding region" description="H-T-H motif" evidence="5">
    <location>
        <begin position="32"/>
        <end position="51"/>
    </location>
</feature>
<dbReference type="GO" id="GO:0046677">
    <property type="term" value="P:response to antibiotic"/>
    <property type="evidence" value="ECO:0007669"/>
    <property type="project" value="InterPro"/>
</dbReference>
<feature type="domain" description="HTH tetR-type" evidence="6">
    <location>
        <begin position="9"/>
        <end position="69"/>
    </location>
</feature>
<evidence type="ECO:0000313" key="7">
    <source>
        <dbReference type="EMBL" id="RDI66861.1"/>
    </source>
</evidence>
<dbReference type="PRINTS" id="PR00455">
    <property type="entry name" value="HTHTETR"/>
</dbReference>
<dbReference type="InterPro" id="IPR003012">
    <property type="entry name" value="Tet_transcr_reg_TetR"/>
</dbReference>
<sequence length="220" mass="24304">MMSSADRPGLTRQILIDTALRLLDEVGLDGLSVRRLAAEFGVKSPALYWHVRGKQELLDGMADAIIAAARVRPPRANETWQDWLTRRGEKYRRTLLAHRDGARVVTNAEWLSEHTIVRFNGELVVLVERGFGAALAMRTLTAITQYTNGFVLREQIRPTAVDRLAANRLDALTELLDADAPLLTALRAGAGTVGDRAYRHGLRALVDGTAEALARETQRA</sequence>
<protein>
    <submittedName>
        <fullName evidence="7">TetR family transcriptional regulator</fullName>
    </submittedName>
</protein>
<dbReference type="InterPro" id="IPR009057">
    <property type="entry name" value="Homeodomain-like_sf"/>
</dbReference>
<dbReference type="Pfam" id="PF00440">
    <property type="entry name" value="TetR_N"/>
    <property type="match status" value="1"/>
</dbReference>
<keyword evidence="2" id="KW-0805">Transcription regulation</keyword>
<dbReference type="InterPro" id="IPR004111">
    <property type="entry name" value="Repressor_TetR_C"/>
</dbReference>
<keyword evidence="1" id="KW-0678">Repressor</keyword>
<organism evidence="7 8">
    <name type="scientific">Nocardia pseudobrasiliensis</name>
    <dbReference type="NCBI Taxonomy" id="45979"/>
    <lineage>
        <taxon>Bacteria</taxon>
        <taxon>Bacillati</taxon>
        <taxon>Actinomycetota</taxon>
        <taxon>Actinomycetes</taxon>
        <taxon>Mycobacteriales</taxon>
        <taxon>Nocardiaceae</taxon>
        <taxon>Nocardia</taxon>
    </lineage>
</organism>
<keyword evidence="8" id="KW-1185">Reference proteome</keyword>
<evidence type="ECO:0000256" key="4">
    <source>
        <dbReference type="ARBA" id="ARBA00023163"/>
    </source>
</evidence>
<dbReference type="STRING" id="1210086.GCA_001613105_01810"/>
<dbReference type="PANTHER" id="PTHR30055:SF151">
    <property type="entry name" value="TRANSCRIPTIONAL REGULATORY PROTEIN"/>
    <property type="match status" value="1"/>
</dbReference>
<evidence type="ECO:0000256" key="5">
    <source>
        <dbReference type="PROSITE-ProRule" id="PRU00335"/>
    </source>
</evidence>
<dbReference type="PROSITE" id="PS50977">
    <property type="entry name" value="HTH_TETR_2"/>
    <property type="match status" value="1"/>
</dbReference>
<gene>
    <name evidence="7" type="ORF">DFR76_104614</name>
</gene>
<keyword evidence="4" id="KW-0804">Transcription</keyword>
<dbReference type="PRINTS" id="PR00400">
    <property type="entry name" value="TETREPRESSOR"/>
</dbReference>
<comment type="caution">
    <text evidence="7">The sequence shown here is derived from an EMBL/GenBank/DDBJ whole genome shotgun (WGS) entry which is preliminary data.</text>
</comment>
<dbReference type="SUPFAM" id="SSF48498">
    <property type="entry name" value="Tetracyclin repressor-like, C-terminal domain"/>
    <property type="match status" value="1"/>
</dbReference>
<name>A0A370I9S0_9NOCA</name>
<dbReference type="InterPro" id="IPR036271">
    <property type="entry name" value="Tet_transcr_reg_TetR-rel_C_sf"/>
</dbReference>
<dbReference type="Pfam" id="PF02909">
    <property type="entry name" value="TetR_C_1"/>
    <property type="match status" value="1"/>
</dbReference>
<dbReference type="Gene3D" id="1.10.10.60">
    <property type="entry name" value="Homeodomain-like"/>
    <property type="match status" value="1"/>
</dbReference>
<dbReference type="EMBL" id="QQBC01000004">
    <property type="protein sequence ID" value="RDI66861.1"/>
    <property type="molecule type" value="Genomic_DNA"/>
</dbReference>
<dbReference type="GO" id="GO:0000976">
    <property type="term" value="F:transcription cis-regulatory region binding"/>
    <property type="evidence" value="ECO:0007669"/>
    <property type="project" value="TreeGrafter"/>
</dbReference>
<dbReference type="Gene3D" id="1.10.357.10">
    <property type="entry name" value="Tetracycline Repressor, domain 2"/>
    <property type="match status" value="1"/>
</dbReference>